<dbReference type="Proteomes" id="UP000289184">
    <property type="component" value="Unassembled WGS sequence"/>
</dbReference>
<dbReference type="GO" id="GO:0008410">
    <property type="term" value="F:CoA-transferase activity"/>
    <property type="evidence" value="ECO:0007669"/>
    <property type="project" value="TreeGrafter"/>
</dbReference>
<dbReference type="Gene3D" id="3.30.1540.10">
    <property type="entry name" value="formyl-coa transferase, domain 3"/>
    <property type="match status" value="1"/>
</dbReference>
<name>A0A446CH88_9BURK</name>
<dbReference type="EC" id="2.8.3.19" evidence="2"/>
<proteinExistence type="predicted"/>
<evidence type="ECO:0000256" key="1">
    <source>
        <dbReference type="ARBA" id="ARBA00022679"/>
    </source>
</evidence>
<dbReference type="OrthoDB" id="5294844at2"/>
<dbReference type="InterPro" id="IPR044855">
    <property type="entry name" value="CoA-Trfase_III_dom3_sf"/>
</dbReference>
<organism evidence="2 3">
    <name type="scientific">Achromobacter agilis</name>
    <dbReference type="NCBI Taxonomy" id="1353888"/>
    <lineage>
        <taxon>Bacteria</taxon>
        <taxon>Pseudomonadati</taxon>
        <taxon>Pseudomonadota</taxon>
        <taxon>Betaproteobacteria</taxon>
        <taxon>Burkholderiales</taxon>
        <taxon>Alcaligenaceae</taxon>
        <taxon>Achromobacter</taxon>
    </lineage>
</organism>
<protein>
    <submittedName>
        <fullName evidence="2">Acetyl-CoA:oxalate CoA-transferase</fullName>
        <ecNumber evidence="2">2.8.3.19</ecNumber>
    </submittedName>
</protein>
<dbReference type="SUPFAM" id="SSF89796">
    <property type="entry name" value="CoA-transferase family III (CaiB/BaiF)"/>
    <property type="match status" value="1"/>
</dbReference>
<dbReference type="PANTHER" id="PTHR48207:SF3">
    <property type="entry name" value="SUCCINATE--HYDROXYMETHYLGLUTARATE COA-TRANSFERASE"/>
    <property type="match status" value="1"/>
</dbReference>
<accession>A0A446CH88</accession>
<keyword evidence="1 2" id="KW-0808">Transferase</keyword>
<dbReference type="InterPro" id="IPR050483">
    <property type="entry name" value="CoA-transferase_III_domain"/>
</dbReference>
<dbReference type="RefSeq" id="WP_129528129.1">
    <property type="nucleotide sequence ID" value="NZ_UFQB01000011.1"/>
</dbReference>
<dbReference type="EMBL" id="UFQB01000011">
    <property type="protein sequence ID" value="SSW67230.1"/>
    <property type="molecule type" value="Genomic_DNA"/>
</dbReference>
<dbReference type="InterPro" id="IPR003673">
    <property type="entry name" value="CoA-Trfase_fam_III"/>
</dbReference>
<dbReference type="Gene3D" id="3.40.50.10540">
    <property type="entry name" value="Crotonobetainyl-coa:carnitine coa-transferase, domain 1"/>
    <property type="match status" value="1"/>
</dbReference>
<reference evidence="2 3" key="1">
    <citation type="submission" date="2018-07" db="EMBL/GenBank/DDBJ databases">
        <authorList>
            <person name="Peeters C."/>
        </authorList>
    </citation>
    <scope>NUCLEOTIDE SEQUENCE [LARGE SCALE GENOMIC DNA]</scope>
    <source>
        <strain evidence="2 3">LMG 3411</strain>
    </source>
</reference>
<gene>
    <name evidence="2" type="primary">uctC_15</name>
    <name evidence="2" type="ORF">AGI3411_02946</name>
</gene>
<sequence length="413" mass="44813">MERDNSGAAQTPGALSHLKILDLTRVLAGPWATQTLADMGADVIKVERPKEGDDTRGWGPPFLTGADGAETRDSSYFLSANRGKRSITVDLATPEGQALIVELARDSDVLVENYKVGTLARYGLDYDSLREVNPRLIYCSITGFGQDGPYAPLPGYDFVFQGMGGLMSITGDPAGEPMKSGIAITDLLTGVYTSTAILAAVEHRRVSGVGQYIDMSLLDCVVTISSYQAINYFLSGRVPQRMGNAHSNMVPYQVFGCKEGEVIVAVGNDAQFRAFCGAIGRPDLATDERYATAGRRNRNRETLIPPIAEAMLARSMGEWVQALQAVNVPCGPIYNMEQVFQDPHVRHRGMQLSLPHAAGVDTPSVANPIRMRDTPLRYERAAPTLGQHTDAVLRERLALSDERIAELKAKGIV</sequence>
<evidence type="ECO:0000313" key="3">
    <source>
        <dbReference type="Proteomes" id="UP000289184"/>
    </source>
</evidence>
<dbReference type="Pfam" id="PF02515">
    <property type="entry name" value="CoA_transf_3"/>
    <property type="match status" value="1"/>
</dbReference>
<keyword evidence="3" id="KW-1185">Reference proteome</keyword>
<evidence type="ECO:0000313" key="2">
    <source>
        <dbReference type="EMBL" id="SSW67230.1"/>
    </source>
</evidence>
<dbReference type="AlphaFoldDB" id="A0A446CH88"/>
<dbReference type="InterPro" id="IPR023606">
    <property type="entry name" value="CoA-Trfase_III_dom_1_sf"/>
</dbReference>
<dbReference type="PANTHER" id="PTHR48207">
    <property type="entry name" value="SUCCINATE--HYDROXYMETHYLGLUTARATE COA-TRANSFERASE"/>
    <property type="match status" value="1"/>
</dbReference>